<name>A0A8D2Q9H8_VARKO</name>
<reference evidence="2" key="1">
    <citation type="submission" date="2025-08" db="UniProtKB">
        <authorList>
            <consortium name="Ensembl"/>
        </authorList>
    </citation>
    <scope>IDENTIFICATION</scope>
</reference>
<dbReference type="SUPFAM" id="SSF109640">
    <property type="entry name" value="KRAB domain (Kruppel-associated box)"/>
    <property type="match status" value="1"/>
</dbReference>
<sequence length="98" mass="11032">MGAQLSLLHDGVGPDQALVTFKEVGVCFTEEEWALLDPGQRAQHSQIMEENRGILASLVGDWWKSEDSSHLSSTNTHRGETISLFRVWKELHLEDNSQ</sequence>
<keyword evidence="3" id="KW-1185">Reference proteome</keyword>
<feature type="domain" description="KRAB" evidence="1">
    <location>
        <begin position="19"/>
        <end position="98"/>
    </location>
</feature>
<dbReference type="Gene3D" id="6.10.140.140">
    <property type="match status" value="1"/>
</dbReference>
<dbReference type="Ensembl" id="ENSVKKT00000029379.1">
    <property type="protein sequence ID" value="ENSVKKP00000028695.1"/>
    <property type="gene ID" value="ENSVKKG00000018530.1"/>
</dbReference>
<accession>A0A8D2Q9H8</accession>
<dbReference type="AlphaFoldDB" id="A0A8D2Q9H8"/>
<organism evidence="2 3">
    <name type="scientific">Varanus komodoensis</name>
    <name type="common">Komodo dragon</name>
    <dbReference type="NCBI Taxonomy" id="61221"/>
    <lineage>
        <taxon>Eukaryota</taxon>
        <taxon>Metazoa</taxon>
        <taxon>Chordata</taxon>
        <taxon>Craniata</taxon>
        <taxon>Vertebrata</taxon>
        <taxon>Euteleostomi</taxon>
        <taxon>Lepidosauria</taxon>
        <taxon>Squamata</taxon>
        <taxon>Bifurcata</taxon>
        <taxon>Unidentata</taxon>
        <taxon>Episquamata</taxon>
        <taxon>Toxicofera</taxon>
        <taxon>Anguimorpha</taxon>
        <taxon>Paleoanguimorpha</taxon>
        <taxon>Varanoidea</taxon>
        <taxon>Varanidae</taxon>
        <taxon>Varanus</taxon>
    </lineage>
</organism>
<dbReference type="InterPro" id="IPR036051">
    <property type="entry name" value="KRAB_dom_sf"/>
</dbReference>
<evidence type="ECO:0000313" key="2">
    <source>
        <dbReference type="Ensembl" id="ENSVKKP00000028695.1"/>
    </source>
</evidence>
<dbReference type="SMART" id="SM00349">
    <property type="entry name" value="KRAB"/>
    <property type="match status" value="1"/>
</dbReference>
<dbReference type="Pfam" id="PF01352">
    <property type="entry name" value="KRAB"/>
    <property type="match status" value="1"/>
</dbReference>
<dbReference type="Proteomes" id="UP000694545">
    <property type="component" value="Unplaced"/>
</dbReference>
<dbReference type="CDD" id="cd07765">
    <property type="entry name" value="KRAB_A-box"/>
    <property type="match status" value="1"/>
</dbReference>
<reference evidence="2" key="2">
    <citation type="submission" date="2025-09" db="UniProtKB">
        <authorList>
            <consortium name="Ensembl"/>
        </authorList>
    </citation>
    <scope>IDENTIFICATION</scope>
</reference>
<dbReference type="PROSITE" id="PS50805">
    <property type="entry name" value="KRAB"/>
    <property type="match status" value="1"/>
</dbReference>
<dbReference type="OMA" id="DWWKSED"/>
<protein>
    <recommendedName>
        <fullName evidence="1">KRAB domain-containing protein</fullName>
    </recommendedName>
</protein>
<evidence type="ECO:0000259" key="1">
    <source>
        <dbReference type="PROSITE" id="PS50805"/>
    </source>
</evidence>
<dbReference type="InterPro" id="IPR001909">
    <property type="entry name" value="KRAB"/>
</dbReference>
<proteinExistence type="predicted"/>
<evidence type="ECO:0000313" key="3">
    <source>
        <dbReference type="Proteomes" id="UP000694545"/>
    </source>
</evidence>
<dbReference type="GO" id="GO:0006355">
    <property type="term" value="P:regulation of DNA-templated transcription"/>
    <property type="evidence" value="ECO:0007669"/>
    <property type="project" value="InterPro"/>
</dbReference>